<evidence type="ECO:0000313" key="2">
    <source>
        <dbReference type="Proteomes" id="UP000499080"/>
    </source>
</evidence>
<dbReference type="Proteomes" id="UP000499080">
    <property type="component" value="Unassembled WGS sequence"/>
</dbReference>
<evidence type="ECO:0000313" key="1">
    <source>
        <dbReference type="EMBL" id="GBM03024.1"/>
    </source>
</evidence>
<protein>
    <submittedName>
        <fullName evidence="1">Uncharacterized protein</fullName>
    </submittedName>
</protein>
<reference evidence="1 2" key="1">
    <citation type="journal article" date="2019" name="Sci. Rep.">
        <title>Orb-weaving spider Araneus ventricosus genome elucidates the spidroin gene catalogue.</title>
        <authorList>
            <person name="Kono N."/>
            <person name="Nakamura H."/>
            <person name="Ohtoshi R."/>
            <person name="Moran D.A.P."/>
            <person name="Shinohara A."/>
            <person name="Yoshida Y."/>
            <person name="Fujiwara M."/>
            <person name="Mori M."/>
            <person name="Tomita M."/>
            <person name="Arakawa K."/>
        </authorList>
    </citation>
    <scope>NUCLEOTIDE SEQUENCE [LARGE SCALE GENOMIC DNA]</scope>
</reference>
<comment type="caution">
    <text evidence="1">The sequence shown here is derived from an EMBL/GenBank/DDBJ whole genome shotgun (WGS) entry which is preliminary data.</text>
</comment>
<organism evidence="1 2">
    <name type="scientific">Araneus ventricosus</name>
    <name type="common">Orbweaver spider</name>
    <name type="synonym">Epeira ventricosa</name>
    <dbReference type="NCBI Taxonomy" id="182803"/>
    <lineage>
        <taxon>Eukaryota</taxon>
        <taxon>Metazoa</taxon>
        <taxon>Ecdysozoa</taxon>
        <taxon>Arthropoda</taxon>
        <taxon>Chelicerata</taxon>
        <taxon>Arachnida</taxon>
        <taxon>Araneae</taxon>
        <taxon>Araneomorphae</taxon>
        <taxon>Entelegynae</taxon>
        <taxon>Araneoidea</taxon>
        <taxon>Araneidae</taxon>
        <taxon>Araneus</taxon>
    </lineage>
</organism>
<dbReference type="EMBL" id="BGPR01000186">
    <property type="protein sequence ID" value="GBM03024.1"/>
    <property type="molecule type" value="Genomic_DNA"/>
</dbReference>
<dbReference type="AlphaFoldDB" id="A0A4Y2CGE7"/>
<accession>A0A4Y2CGE7</accession>
<name>A0A4Y2CGE7_ARAVE</name>
<sequence>MIDQISASYISLRKPDCSCKQSGLLTTAGSGSLEGGVPAPHHFSTDQPFRDLKTRHRIKLAIFCLPARPAHSSALRLLPSVEMRPFQQIFVTGGHFQRFITS</sequence>
<gene>
    <name evidence="1" type="ORF">AVEN_14538_1</name>
</gene>
<keyword evidence="2" id="KW-1185">Reference proteome</keyword>
<proteinExistence type="predicted"/>